<evidence type="ECO:0000313" key="2">
    <source>
        <dbReference type="EMBL" id="HAT4309186.1"/>
    </source>
</evidence>
<evidence type="ECO:0000256" key="1">
    <source>
        <dbReference type="SAM" id="Phobius"/>
    </source>
</evidence>
<name>A0A8H9R0R7_CLOPF</name>
<feature type="transmembrane region" description="Helical" evidence="1">
    <location>
        <begin position="56"/>
        <end position="75"/>
    </location>
</feature>
<gene>
    <name evidence="2" type="ORF">I9080_003030</name>
</gene>
<sequence length="105" mass="12187">MKGNLTLSIGIISIIVGILSIPYSYRNKDNIPNRLLGLKKDKFLIKDKENFKKIMFIKNITLSMSLILLGVFISLTKDNAYILIFPMIINNFFDKYSMKYVLLYN</sequence>
<accession>A0A8H9R0R7</accession>
<dbReference type="Proteomes" id="UP000859547">
    <property type="component" value="Unassembled WGS sequence"/>
</dbReference>
<reference evidence="2" key="2">
    <citation type="submission" date="2020-07" db="EMBL/GenBank/DDBJ databases">
        <authorList>
            <consortium name="NCBI Pathogen Detection Project"/>
        </authorList>
    </citation>
    <scope>NUCLEOTIDE SEQUENCE</scope>
    <source>
        <strain evidence="2">C8</strain>
    </source>
</reference>
<keyword evidence="1" id="KW-1133">Transmembrane helix</keyword>
<dbReference type="AlphaFoldDB" id="A0A8H9R0R7"/>
<keyword evidence="1" id="KW-0812">Transmembrane</keyword>
<dbReference type="EMBL" id="DACTCB010000025">
    <property type="protein sequence ID" value="HAT4309186.1"/>
    <property type="molecule type" value="Genomic_DNA"/>
</dbReference>
<feature type="transmembrane region" description="Helical" evidence="1">
    <location>
        <begin position="6"/>
        <end position="25"/>
    </location>
</feature>
<keyword evidence="1" id="KW-0472">Membrane</keyword>
<evidence type="ECO:0008006" key="3">
    <source>
        <dbReference type="Google" id="ProtNLM"/>
    </source>
</evidence>
<organism evidence="2">
    <name type="scientific">Clostridium perfringens</name>
    <dbReference type="NCBI Taxonomy" id="1502"/>
    <lineage>
        <taxon>Bacteria</taxon>
        <taxon>Bacillati</taxon>
        <taxon>Bacillota</taxon>
        <taxon>Clostridia</taxon>
        <taxon>Eubacteriales</taxon>
        <taxon>Clostridiaceae</taxon>
        <taxon>Clostridium</taxon>
    </lineage>
</organism>
<proteinExistence type="predicted"/>
<comment type="caution">
    <text evidence="2">The sequence shown here is derived from an EMBL/GenBank/DDBJ whole genome shotgun (WGS) entry which is preliminary data.</text>
</comment>
<reference evidence="2" key="1">
    <citation type="journal article" date="2018" name="Genome Biol.">
        <title>SKESA: strategic k-mer extension for scrupulous assemblies.</title>
        <authorList>
            <person name="Souvorov A."/>
            <person name="Agarwala R."/>
            <person name="Lipman D.J."/>
        </authorList>
    </citation>
    <scope>NUCLEOTIDE SEQUENCE</scope>
    <source>
        <strain evidence="2">C8</strain>
    </source>
</reference>
<protein>
    <recommendedName>
        <fullName evidence="3">DUF3784 domain-containing protein</fullName>
    </recommendedName>
</protein>
<dbReference type="RefSeq" id="WP_283680535.1">
    <property type="nucleotide sequence ID" value="NZ_CATNWN010000003.1"/>
</dbReference>